<gene>
    <name evidence="1" type="ORF">OXPF_25290</name>
</gene>
<dbReference type="OrthoDB" id="9770793at2"/>
<keyword evidence="2" id="KW-1185">Reference proteome</keyword>
<evidence type="ECO:0000313" key="1">
    <source>
        <dbReference type="EMBL" id="KPU44359.1"/>
    </source>
</evidence>
<name>A0A0P8WP54_9CLOT</name>
<dbReference type="PANTHER" id="PTHR42110:SF1">
    <property type="entry name" value="L-ASPARAGINASE, PUTATIVE (AFU_ORTHOLOGUE AFUA_3G11890)-RELATED"/>
    <property type="match status" value="1"/>
</dbReference>
<organism evidence="1 2">
    <name type="scientific">Oxobacter pfennigii</name>
    <dbReference type="NCBI Taxonomy" id="36849"/>
    <lineage>
        <taxon>Bacteria</taxon>
        <taxon>Bacillati</taxon>
        <taxon>Bacillota</taxon>
        <taxon>Clostridia</taxon>
        <taxon>Eubacteriales</taxon>
        <taxon>Clostridiaceae</taxon>
        <taxon>Oxobacter</taxon>
    </lineage>
</organism>
<proteinExistence type="predicted"/>
<dbReference type="PATRIC" id="fig|36849.3.peg.2671"/>
<dbReference type="InterPro" id="IPR010349">
    <property type="entry name" value="Asparaginase_II"/>
</dbReference>
<dbReference type="AlphaFoldDB" id="A0A0P8WP54"/>
<accession>A0A0P8WP54</accession>
<sequence length="342" mass="37452">MSEILLHGTRGNKVENIHRGDIVIVDYKKNIIAYLGDPNKRTFMRSCAKPIQALSVIESGAASSYDISQKELALMCASHYAEQFHVDTIASILKKLGLQEENLLCGPTYSINEKVSEALIKTGNSKRRIYNNCSGKHAGMLAISKLKGYELSTYNELEHPLQQMMLKSISEVCEVDKEDIGIGIDGCGVPVVEIPLYNMALSFAKLAHSSIFDTVRRNAVDSVVGAMLEYPEMIAGTDGFCTELIKHTHGKMIGKLGADSVYCIGILEHGIGIAVKIEDGNMRVLSCAVMEVLNQLGYINAQEEMALKSFHMIDIINSLNQKVGEVQPVFKLKTPVSPTAVS</sequence>
<reference evidence="1 2" key="1">
    <citation type="submission" date="2015-09" db="EMBL/GenBank/DDBJ databases">
        <title>Genome sequence of Oxobacter pfennigii DSM 3222.</title>
        <authorList>
            <person name="Poehlein A."/>
            <person name="Bengelsdorf F.R."/>
            <person name="Schiel-Bengelsdorf B."/>
            <person name="Duerre P."/>
            <person name="Daniel R."/>
        </authorList>
    </citation>
    <scope>NUCLEOTIDE SEQUENCE [LARGE SCALE GENOMIC DNA]</scope>
    <source>
        <strain evidence="1 2">DSM 3222</strain>
    </source>
</reference>
<dbReference type="RefSeq" id="WP_054875538.1">
    <property type="nucleotide sequence ID" value="NZ_LKET01000032.1"/>
</dbReference>
<dbReference type="PANTHER" id="PTHR42110">
    <property type="entry name" value="L-ASPARAGINASE, PUTATIVE (AFU_ORTHOLOGUE AFUA_3G11890)-RELATED"/>
    <property type="match status" value="1"/>
</dbReference>
<dbReference type="STRING" id="36849.OXPF_25290"/>
<protein>
    <submittedName>
        <fullName evidence="1">L-asparaginase II</fullName>
    </submittedName>
</protein>
<dbReference type="EMBL" id="LKET01000032">
    <property type="protein sequence ID" value="KPU44359.1"/>
    <property type="molecule type" value="Genomic_DNA"/>
</dbReference>
<evidence type="ECO:0000313" key="2">
    <source>
        <dbReference type="Proteomes" id="UP000050326"/>
    </source>
</evidence>
<comment type="caution">
    <text evidence="1">The sequence shown here is derived from an EMBL/GenBank/DDBJ whole genome shotgun (WGS) entry which is preliminary data.</text>
</comment>
<dbReference type="Proteomes" id="UP000050326">
    <property type="component" value="Unassembled WGS sequence"/>
</dbReference>
<dbReference type="Pfam" id="PF06089">
    <property type="entry name" value="Asparaginase_II"/>
    <property type="match status" value="1"/>
</dbReference>